<proteinExistence type="inferred from homology"/>
<keyword evidence="5" id="KW-0106">Calcium</keyword>
<feature type="chain" id="PRO_5040276787" description="Sulfatase N-terminal domain-containing protein" evidence="7">
    <location>
        <begin position="31"/>
        <end position="568"/>
    </location>
</feature>
<dbReference type="PANTHER" id="PTHR10342">
    <property type="entry name" value="ARYLSULFATASE"/>
    <property type="match status" value="1"/>
</dbReference>
<dbReference type="PROSITE" id="PS00149">
    <property type="entry name" value="SULFATASE_2"/>
    <property type="match status" value="1"/>
</dbReference>
<dbReference type="Proteomes" id="UP001152759">
    <property type="component" value="Chromosome 10"/>
</dbReference>
<dbReference type="InterPro" id="IPR024607">
    <property type="entry name" value="Sulfatase_CS"/>
</dbReference>
<dbReference type="Gene3D" id="3.40.720.10">
    <property type="entry name" value="Alkaline Phosphatase, subunit A"/>
    <property type="match status" value="1"/>
</dbReference>
<dbReference type="Gene3D" id="3.30.1120.10">
    <property type="match status" value="1"/>
</dbReference>
<keyword evidence="6" id="KW-0325">Glycoprotein</keyword>
<dbReference type="GO" id="GO:0046872">
    <property type="term" value="F:metal ion binding"/>
    <property type="evidence" value="ECO:0007669"/>
    <property type="project" value="UniProtKB-KW"/>
</dbReference>
<keyword evidence="7" id="KW-0732">Signal</keyword>
<evidence type="ECO:0000313" key="9">
    <source>
        <dbReference type="EMBL" id="CAH0383325.1"/>
    </source>
</evidence>
<dbReference type="PANTHER" id="PTHR10342:SF264">
    <property type="entry name" value="MIP05773P-RELATED"/>
    <property type="match status" value="1"/>
</dbReference>
<dbReference type="InterPro" id="IPR017850">
    <property type="entry name" value="Alkaline_phosphatase_core_sf"/>
</dbReference>
<accession>A0A9P0A398</accession>
<reference evidence="9" key="1">
    <citation type="submission" date="2021-12" db="EMBL/GenBank/DDBJ databases">
        <authorList>
            <person name="King R."/>
        </authorList>
    </citation>
    <scope>NUCLEOTIDE SEQUENCE</scope>
</reference>
<keyword evidence="4" id="KW-0378">Hydrolase</keyword>
<keyword evidence="3" id="KW-0479">Metal-binding</keyword>
<dbReference type="InterPro" id="IPR047115">
    <property type="entry name" value="ARSB"/>
</dbReference>
<evidence type="ECO:0000256" key="1">
    <source>
        <dbReference type="ARBA" id="ARBA00001913"/>
    </source>
</evidence>
<name>A0A9P0A398_BEMTA</name>
<keyword evidence="10" id="KW-1185">Reference proteome</keyword>
<dbReference type="AlphaFoldDB" id="A0A9P0A398"/>
<evidence type="ECO:0000256" key="4">
    <source>
        <dbReference type="ARBA" id="ARBA00022801"/>
    </source>
</evidence>
<feature type="signal peptide" evidence="7">
    <location>
        <begin position="1"/>
        <end position="30"/>
    </location>
</feature>
<dbReference type="CDD" id="cd16029">
    <property type="entry name" value="4-S"/>
    <property type="match status" value="1"/>
</dbReference>
<evidence type="ECO:0000313" key="10">
    <source>
        <dbReference type="Proteomes" id="UP001152759"/>
    </source>
</evidence>
<dbReference type="SUPFAM" id="SSF53649">
    <property type="entry name" value="Alkaline phosphatase-like"/>
    <property type="match status" value="1"/>
</dbReference>
<comment type="cofactor">
    <cofactor evidence="1">
        <name>Ca(2+)</name>
        <dbReference type="ChEBI" id="CHEBI:29108"/>
    </cofactor>
</comment>
<evidence type="ECO:0000256" key="2">
    <source>
        <dbReference type="ARBA" id="ARBA00008779"/>
    </source>
</evidence>
<dbReference type="GO" id="GO:0008484">
    <property type="term" value="F:sulfuric ester hydrolase activity"/>
    <property type="evidence" value="ECO:0007669"/>
    <property type="project" value="InterPro"/>
</dbReference>
<evidence type="ECO:0000256" key="5">
    <source>
        <dbReference type="ARBA" id="ARBA00022837"/>
    </source>
</evidence>
<comment type="similarity">
    <text evidence="2">Belongs to the sulfatase family.</text>
</comment>
<dbReference type="Pfam" id="PF00884">
    <property type="entry name" value="Sulfatase"/>
    <property type="match status" value="1"/>
</dbReference>
<organism evidence="9 10">
    <name type="scientific">Bemisia tabaci</name>
    <name type="common">Sweetpotato whitefly</name>
    <name type="synonym">Aleurodes tabaci</name>
    <dbReference type="NCBI Taxonomy" id="7038"/>
    <lineage>
        <taxon>Eukaryota</taxon>
        <taxon>Metazoa</taxon>
        <taxon>Ecdysozoa</taxon>
        <taxon>Arthropoda</taxon>
        <taxon>Hexapoda</taxon>
        <taxon>Insecta</taxon>
        <taxon>Pterygota</taxon>
        <taxon>Neoptera</taxon>
        <taxon>Paraneoptera</taxon>
        <taxon>Hemiptera</taxon>
        <taxon>Sternorrhyncha</taxon>
        <taxon>Aleyrodoidea</taxon>
        <taxon>Aleyrodidae</taxon>
        <taxon>Aleyrodinae</taxon>
        <taxon>Bemisia</taxon>
    </lineage>
</organism>
<feature type="domain" description="Sulfatase N-terminal" evidence="8">
    <location>
        <begin position="35"/>
        <end position="363"/>
    </location>
</feature>
<dbReference type="InterPro" id="IPR000917">
    <property type="entry name" value="Sulfatase_N"/>
</dbReference>
<evidence type="ECO:0000259" key="8">
    <source>
        <dbReference type="Pfam" id="PF00884"/>
    </source>
</evidence>
<sequence length="568" mass="63916">MHVTNMFHDGIFKILFFITHYLCLSENAFGVPTQPHIIFMVADDMGWNDASFRGANQIPTPNIDAIAYNGIVLDRHYTLPSCSPSRAALLTGKYPIRMGMQGHPLLAGHADGIPLEEKLLPEYLRELGYVTRLVGKWHVGYHNTSMTPLSRGFDSHFGYYNGYVGYRDAVHEWFNNSRGYDCYRDGERRKEEVVGKYLTDVYTEEAVKIINNHEGSERPLFLLISHLAPHTGAIGVLESRDEAVTSKKYRYIKDPLRRTYAGVMGALDDSLGAVVEALDATNMLQNSIIVFISDNGGPTSFPSVLLQNSASNWPLRGAKMSVFEGGVRGVAAVWSPLLKNPKRSSAGYMHISDWLPTLYSAAGGNVEMLKDLDGLNQWDYLVYDGSESPRNELLVNIWERVGDWAIIKDEWKLVKVNSIAPLNHTQLFDGESGRLDKRDTLNLVANSAVSKALRRNQPFGALRREYEMRRADLDMTRTTLCANRIATSESTPFPGPDPCTEKPCLFNIQQDPCEFHDMADQHPSVVDELKELYESHAARLVKEQDHGFDPAAEPELWEGWWAPWLDSS</sequence>
<dbReference type="EMBL" id="OU963871">
    <property type="protein sequence ID" value="CAH0383325.1"/>
    <property type="molecule type" value="Genomic_DNA"/>
</dbReference>
<gene>
    <name evidence="9" type="ORF">BEMITA_LOCUS2785</name>
</gene>
<evidence type="ECO:0000256" key="6">
    <source>
        <dbReference type="ARBA" id="ARBA00023180"/>
    </source>
</evidence>
<dbReference type="PROSITE" id="PS00523">
    <property type="entry name" value="SULFATASE_1"/>
    <property type="match status" value="1"/>
</dbReference>
<evidence type="ECO:0000256" key="7">
    <source>
        <dbReference type="SAM" id="SignalP"/>
    </source>
</evidence>
<evidence type="ECO:0000256" key="3">
    <source>
        <dbReference type="ARBA" id="ARBA00022723"/>
    </source>
</evidence>
<protein>
    <recommendedName>
        <fullName evidence="8">Sulfatase N-terminal domain-containing protein</fullName>
    </recommendedName>
</protein>